<dbReference type="GO" id="GO:0005524">
    <property type="term" value="F:ATP binding"/>
    <property type="evidence" value="ECO:0007669"/>
    <property type="project" value="UniProtKB-UniRule"/>
</dbReference>
<keyword evidence="10" id="KW-1185">Reference proteome</keyword>
<keyword evidence="2 5" id="KW-0547">Nucleotide-binding</keyword>
<feature type="compositionally biased region" description="Low complexity" evidence="6">
    <location>
        <begin position="541"/>
        <end position="556"/>
    </location>
</feature>
<dbReference type="Gene3D" id="1.25.40.10">
    <property type="entry name" value="Tetratricopeptide repeat domain"/>
    <property type="match status" value="1"/>
</dbReference>
<name>A0A917PX21_9PSED</name>
<reference evidence="9" key="2">
    <citation type="submission" date="2020-09" db="EMBL/GenBank/DDBJ databases">
        <authorList>
            <person name="Sun Q."/>
            <person name="Ohkuma M."/>
        </authorList>
    </citation>
    <scope>NUCLEOTIDE SEQUENCE</scope>
    <source>
        <strain evidence="9">JCM 30078</strain>
    </source>
</reference>
<dbReference type="PANTHER" id="PTHR43289">
    <property type="entry name" value="MITOGEN-ACTIVATED PROTEIN KINASE KINASE KINASE 20-RELATED"/>
    <property type="match status" value="1"/>
</dbReference>
<dbReference type="Pfam" id="PF00069">
    <property type="entry name" value="Pkinase"/>
    <property type="match status" value="1"/>
</dbReference>
<keyword evidence="7" id="KW-1133">Transmembrane helix</keyword>
<keyword evidence="4 5" id="KW-0067">ATP-binding</keyword>
<dbReference type="Gene3D" id="1.10.510.10">
    <property type="entry name" value="Transferase(Phosphotransferase) domain 1"/>
    <property type="match status" value="1"/>
</dbReference>
<evidence type="ECO:0000313" key="10">
    <source>
        <dbReference type="Proteomes" id="UP000635983"/>
    </source>
</evidence>
<gene>
    <name evidence="9" type="ORF">GCM10009304_22680</name>
</gene>
<comment type="caution">
    <text evidence="9">The sequence shown here is derived from an EMBL/GenBank/DDBJ whole genome shotgun (WGS) entry which is preliminary data.</text>
</comment>
<feature type="binding site" evidence="5">
    <location>
        <position position="40"/>
    </location>
    <ligand>
        <name>ATP</name>
        <dbReference type="ChEBI" id="CHEBI:30616"/>
    </ligand>
</feature>
<dbReference type="Gene3D" id="3.30.200.20">
    <property type="entry name" value="Phosphorylase Kinase, domain 1"/>
    <property type="match status" value="1"/>
</dbReference>
<dbReference type="CDD" id="cd14014">
    <property type="entry name" value="STKc_PknB_like"/>
    <property type="match status" value="1"/>
</dbReference>
<reference evidence="9" key="1">
    <citation type="journal article" date="2014" name="Int. J. Syst. Evol. Microbiol.">
        <title>Complete genome sequence of Corynebacterium casei LMG S-19264T (=DSM 44701T), isolated from a smear-ripened cheese.</title>
        <authorList>
            <consortium name="US DOE Joint Genome Institute (JGI-PGF)"/>
            <person name="Walter F."/>
            <person name="Albersmeier A."/>
            <person name="Kalinowski J."/>
            <person name="Ruckert C."/>
        </authorList>
    </citation>
    <scope>NUCLEOTIDE SEQUENCE</scope>
    <source>
        <strain evidence="9">JCM 30078</strain>
    </source>
</reference>
<dbReference type="PROSITE" id="PS00108">
    <property type="entry name" value="PROTEIN_KINASE_ST"/>
    <property type="match status" value="1"/>
</dbReference>
<dbReference type="InterPro" id="IPR011990">
    <property type="entry name" value="TPR-like_helical_dom_sf"/>
</dbReference>
<keyword evidence="7" id="KW-0472">Membrane</keyword>
<evidence type="ECO:0000256" key="6">
    <source>
        <dbReference type="SAM" id="MobiDB-lite"/>
    </source>
</evidence>
<evidence type="ECO:0000256" key="5">
    <source>
        <dbReference type="PROSITE-ProRule" id="PRU10141"/>
    </source>
</evidence>
<keyword evidence="7" id="KW-0812">Transmembrane</keyword>
<evidence type="ECO:0000256" key="7">
    <source>
        <dbReference type="SAM" id="Phobius"/>
    </source>
</evidence>
<proteinExistence type="predicted"/>
<dbReference type="GO" id="GO:0004674">
    <property type="term" value="F:protein serine/threonine kinase activity"/>
    <property type="evidence" value="ECO:0007669"/>
    <property type="project" value="TreeGrafter"/>
</dbReference>
<dbReference type="Proteomes" id="UP000635983">
    <property type="component" value="Unassembled WGS sequence"/>
</dbReference>
<evidence type="ECO:0000256" key="3">
    <source>
        <dbReference type="ARBA" id="ARBA00022777"/>
    </source>
</evidence>
<dbReference type="AlphaFoldDB" id="A0A917PX21"/>
<accession>A0A917PX21</accession>
<dbReference type="InterPro" id="IPR008271">
    <property type="entry name" value="Ser/Thr_kinase_AS"/>
</dbReference>
<dbReference type="InterPro" id="IPR011009">
    <property type="entry name" value="Kinase-like_dom_sf"/>
</dbReference>
<keyword evidence="3" id="KW-0418">Kinase</keyword>
<feature type="domain" description="Protein kinase" evidence="8">
    <location>
        <begin position="11"/>
        <end position="265"/>
    </location>
</feature>
<feature type="transmembrane region" description="Helical" evidence="7">
    <location>
        <begin position="311"/>
        <end position="333"/>
    </location>
</feature>
<dbReference type="RefSeq" id="WP_188983327.1">
    <property type="nucleotide sequence ID" value="NZ_BMPO01000004.1"/>
</dbReference>
<evidence type="ECO:0000313" key="9">
    <source>
        <dbReference type="EMBL" id="GGJ96224.1"/>
    </source>
</evidence>
<evidence type="ECO:0000256" key="4">
    <source>
        <dbReference type="ARBA" id="ARBA00022840"/>
    </source>
</evidence>
<organism evidence="9 10">
    <name type="scientific">Pseudomonas matsuisoli</name>
    <dbReference type="NCBI Taxonomy" id="1515666"/>
    <lineage>
        <taxon>Bacteria</taxon>
        <taxon>Pseudomonadati</taxon>
        <taxon>Pseudomonadota</taxon>
        <taxon>Gammaproteobacteria</taxon>
        <taxon>Pseudomonadales</taxon>
        <taxon>Pseudomonadaceae</taxon>
        <taxon>Pseudomonas</taxon>
    </lineage>
</organism>
<evidence type="ECO:0000259" key="8">
    <source>
        <dbReference type="PROSITE" id="PS50011"/>
    </source>
</evidence>
<dbReference type="SUPFAM" id="SSF56112">
    <property type="entry name" value="Protein kinase-like (PK-like)"/>
    <property type="match status" value="1"/>
</dbReference>
<sequence length="577" mass="63608">MTERTIEMRGYEVHSLLGRGGMAEVYLATQRSLQRKVAVKVLLSADDEEFKQRFIREAHIVASLHHPAIITIHDVGRLADNRLYLAMEYVAGGDLRRYKGRALPAGQALGIIREIAEGLAVIHDNGLVHRDLKPANILFREDGTAVITDFGVAKKLEIDSDVTQFGIAVGSPAYSSPEQARCEVLDQRSDIYSLGVILLELLTGTNPFKGTGYNETVLNQVQLVAPPLTGRLALYQPLLDQMLAKHPDDRFKDCGELLAELDEFQDDSVPRMALAPIATAKASAPTASTPTPATTSTAPTRTRAAGRGKPVLLMWCLLGVITFGVLGGGGYFAHQHWQLANYIEQGNQRFAEGKLIEPGEDSADHYYRLALAQAPENQEALAGLQRVKSARVTRLLWKAEQRLEDGQLVAPVGDSADDYYRQILALSPGHAAAEAGLRRVAEQRVAQALQQGDERLKQGQLVLPEDDSAVYYYRQVLEWEPQNSAAQEGLAQVNQRFVDEAKRAYARREYTLAKEYIAQGLEIDENNAALIRLQDTHTQRTKAAPSRSAATTTASTGNGTLENPVIQVKRIWNRIFN</sequence>
<protein>
    <recommendedName>
        <fullName evidence="8">Protein kinase domain-containing protein</fullName>
    </recommendedName>
</protein>
<dbReference type="EMBL" id="BMPO01000004">
    <property type="protein sequence ID" value="GGJ96224.1"/>
    <property type="molecule type" value="Genomic_DNA"/>
</dbReference>
<dbReference type="InterPro" id="IPR000719">
    <property type="entry name" value="Prot_kinase_dom"/>
</dbReference>
<dbReference type="SMART" id="SM00220">
    <property type="entry name" value="S_TKc"/>
    <property type="match status" value="1"/>
</dbReference>
<dbReference type="PROSITE" id="PS00107">
    <property type="entry name" value="PROTEIN_KINASE_ATP"/>
    <property type="match status" value="1"/>
</dbReference>
<feature type="region of interest" description="Disordered" evidence="6">
    <location>
        <begin position="536"/>
        <end position="560"/>
    </location>
</feature>
<evidence type="ECO:0000256" key="2">
    <source>
        <dbReference type="ARBA" id="ARBA00022741"/>
    </source>
</evidence>
<dbReference type="PROSITE" id="PS50011">
    <property type="entry name" value="PROTEIN_KINASE_DOM"/>
    <property type="match status" value="1"/>
</dbReference>
<feature type="region of interest" description="Disordered" evidence="6">
    <location>
        <begin position="280"/>
        <end position="303"/>
    </location>
</feature>
<keyword evidence="1" id="KW-0808">Transferase</keyword>
<evidence type="ECO:0000256" key="1">
    <source>
        <dbReference type="ARBA" id="ARBA00022679"/>
    </source>
</evidence>
<dbReference type="PANTHER" id="PTHR43289:SF6">
    <property type="entry name" value="SERINE_THREONINE-PROTEIN KINASE NEKL-3"/>
    <property type="match status" value="1"/>
</dbReference>
<dbReference type="InterPro" id="IPR017441">
    <property type="entry name" value="Protein_kinase_ATP_BS"/>
</dbReference>